<dbReference type="Pfam" id="PF02373">
    <property type="entry name" value="JmjC"/>
    <property type="match status" value="1"/>
</dbReference>
<sequence length="1082" mass="122222">MENNKDSVEEQQNGQYSLRSGRPKKNETEKKATQIQTNNTKSSAKRNKTKKNGDLDCLGSGKDQKEEEAPSRRNRAKRVKEETPLIRSRKRDENGNIIESVMCHQCQRNDKGRVVRCQRCKTKRFCIPCLHRWYPDTKEEAIAEACPVCCGNCNCKACLRLDGSLKELNNLKLKINEDEKVHHSMYLLHALIPFLKHFNQEQLMEKEIEAKIQGLSLAALELQKAACEKDERVYCDYCKTSVVDFHRSCPNCFYDLCLTCCREVRDGHLQGGGKEVIFQYTDNGLAYLHGGKPKSVSSRKRAALGISVNKSSTDYEKSNSEWKAKKDGSIPCPPENMGGCGVGILELRYLFPEDWVSDLVKKADDTIKMHKLYDMPRTPLQVCSCFNSSGDIDLGSGKSRKAACRENSNDNYLYCPTTRDIQHGDLKHFQQHWIKGEPVIVSNVLEHTSGLSWEPMVMWRAFRQMKHLKHSQHLDVVAIDCLDWSEVEINIHQFFTGYLEGRSDSFSWPQILKLKDWPPSNAFEERLPRHGVEYINCLPFKEYTHPRNGFLNLAVKLPEGTLKPDLGPKTYIAYGVAQELGRGDSVTKLHCDMSDAVGYVYEFLFLRMLCLVIKHRLEDKLGTRNGLLRTVTTATAAAAADTPVNLNHTAKAAVTGGGNRQNRYVTVNVLTHTKAVTLKPEQLSKIKKLKQEHFSQDQREFFKNGTKVCQKVEKQQLSSLVENSRSGDTGVQSSTNAAEASSCCVDGSGSCEIHSDGGQYSDGIDKAGCVNAKEVADQTGEDDLNGVVAKKVAEECDSALPSKEKSNNDEAEVNGTAGKGSPDKDGDKSGKNAETVSEGLEHADGGGAVWDIFRRQDVPKLKEYLQKHFSEFRHIHCSPLQQVVHPIHDQTFYLTLEHKRKLKEEYGIEPWTFVQKLGDAVIIPAGCPHQVRNLKSCIKVALDFVSPENVGECIRLTEEFRLLPENHKAKEDKLEVDHMHIIYFFNVIWTLLDCSPKFRKSGKLSPIFIGPFEILERIGEVAYHLALPPQLSGVHDVFHICMLRKYETDPSHVLDWTEIEVDENESYEERLVRVLDARDQVL</sequence>
<feature type="compositionally biased region" description="Basic and acidic residues" evidence="7">
    <location>
        <begin position="821"/>
        <end position="831"/>
    </location>
</feature>
<dbReference type="GO" id="GO:0006357">
    <property type="term" value="P:regulation of transcription by RNA polymerase II"/>
    <property type="evidence" value="ECO:0007669"/>
    <property type="project" value="TreeGrafter"/>
</dbReference>
<keyword evidence="4" id="KW-0805">Transcription regulation</keyword>
<dbReference type="GO" id="GO:0032454">
    <property type="term" value="F:histone H3K9 demethylase activity"/>
    <property type="evidence" value="ECO:0007669"/>
    <property type="project" value="InterPro"/>
</dbReference>
<keyword evidence="5" id="KW-0804">Transcription</keyword>
<evidence type="ECO:0000256" key="2">
    <source>
        <dbReference type="ARBA" id="ARBA00006801"/>
    </source>
</evidence>
<dbReference type="Gene3D" id="2.60.120.650">
    <property type="entry name" value="Cupin"/>
    <property type="match status" value="2"/>
</dbReference>
<dbReference type="PANTHER" id="PTHR12549">
    <property type="entry name" value="JMJC DOMAIN-CONTAINING HISTONE DEMETHYLATION PROTEIN"/>
    <property type="match status" value="1"/>
</dbReference>
<comment type="similarity">
    <text evidence="2">Belongs to the JARID1 histone demethylase family.</text>
</comment>
<dbReference type="GO" id="GO:0003712">
    <property type="term" value="F:transcription coregulator activity"/>
    <property type="evidence" value="ECO:0007669"/>
    <property type="project" value="TreeGrafter"/>
</dbReference>
<feature type="compositionally biased region" description="Polar residues" evidence="7">
    <location>
        <begin position="33"/>
        <end position="42"/>
    </location>
</feature>
<dbReference type="GO" id="GO:0000118">
    <property type="term" value="C:histone deacetylase complex"/>
    <property type="evidence" value="ECO:0007669"/>
    <property type="project" value="TreeGrafter"/>
</dbReference>
<comment type="caution">
    <text evidence="9">The sequence shown here is derived from an EMBL/GenBank/DDBJ whole genome shotgun (WGS) entry which is preliminary data.</text>
</comment>
<gene>
    <name evidence="9" type="ORF">HYC85_016920</name>
</gene>
<keyword evidence="10" id="KW-1185">Reference proteome</keyword>
<dbReference type="InterPro" id="IPR045109">
    <property type="entry name" value="LSDs-like"/>
</dbReference>
<dbReference type="Proteomes" id="UP000593564">
    <property type="component" value="Unassembled WGS sequence"/>
</dbReference>
<keyword evidence="3" id="KW-0479">Metal-binding</keyword>
<keyword evidence="6" id="KW-0539">Nucleus</keyword>
<comment type="subcellular location">
    <subcellularLocation>
        <location evidence="1">Nucleus</location>
    </subcellularLocation>
</comment>
<feature type="compositionally biased region" description="Basic and acidic residues" evidence="7">
    <location>
        <begin position="62"/>
        <end position="71"/>
    </location>
</feature>
<feature type="compositionally biased region" description="Basic and acidic residues" evidence="7">
    <location>
        <begin position="79"/>
        <end position="91"/>
    </location>
</feature>
<dbReference type="InterPro" id="IPR056924">
    <property type="entry name" value="SH3_Tf2-1"/>
</dbReference>
<feature type="region of interest" description="Disordered" evidence="7">
    <location>
        <begin position="1"/>
        <end position="91"/>
    </location>
</feature>
<dbReference type="SMART" id="SM00558">
    <property type="entry name" value="JmjC"/>
    <property type="match status" value="1"/>
</dbReference>
<dbReference type="PANTHER" id="PTHR12549:SF11">
    <property type="entry name" value="LYSINE-SPECIFIC DEMETHYLASE JMJ25"/>
    <property type="match status" value="1"/>
</dbReference>
<dbReference type="InterPro" id="IPR003347">
    <property type="entry name" value="JmjC_dom"/>
</dbReference>
<dbReference type="Pfam" id="PF10497">
    <property type="entry name" value="zf-4CXXC_R1"/>
    <property type="match status" value="1"/>
</dbReference>
<evidence type="ECO:0000256" key="6">
    <source>
        <dbReference type="ARBA" id="ARBA00023242"/>
    </source>
</evidence>
<feature type="domain" description="JmjC" evidence="8">
    <location>
        <begin position="546"/>
        <end position="961"/>
    </location>
</feature>
<evidence type="ECO:0000256" key="7">
    <source>
        <dbReference type="SAM" id="MobiDB-lite"/>
    </source>
</evidence>
<evidence type="ECO:0000256" key="4">
    <source>
        <dbReference type="ARBA" id="ARBA00023015"/>
    </source>
</evidence>
<dbReference type="InterPro" id="IPR018866">
    <property type="entry name" value="Znf-4CXXC_R1"/>
</dbReference>
<dbReference type="AlphaFoldDB" id="A0A7J7H0Z5"/>
<dbReference type="GO" id="GO:0031490">
    <property type="term" value="F:chromatin DNA binding"/>
    <property type="evidence" value="ECO:0007669"/>
    <property type="project" value="TreeGrafter"/>
</dbReference>
<dbReference type="EMBL" id="JACBKZ010000007">
    <property type="protein sequence ID" value="KAF5946692.1"/>
    <property type="molecule type" value="Genomic_DNA"/>
</dbReference>
<evidence type="ECO:0000256" key="3">
    <source>
        <dbReference type="ARBA" id="ARBA00022723"/>
    </source>
</evidence>
<feature type="region of interest" description="Disordered" evidence="7">
    <location>
        <begin position="798"/>
        <end position="842"/>
    </location>
</feature>
<dbReference type="PROSITE" id="PS51184">
    <property type="entry name" value="JMJC"/>
    <property type="match status" value="1"/>
</dbReference>
<reference evidence="9 10" key="2">
    <citation type="submission" date="2020-07" db="EMBL/GenBank/DDBJ databases">
        <title>Genome assembly of wild tea tree DASZ reveals pedigree and selection history of tea varieties.</title>
        <authorList>
            <person name="Zhang W."/>
        </authorList>
    </citation>
    <scope>NUCLEOTIDE SEQUENCE [LARGE SCALE GENOMIC DNA]</scope>
    <source>
        <strain evidence="10">cv. G240</strain>
        <tissue evidence="9">Leaf</tissue>
    </source>
</reference>
<evidence type="ECO:0000259" key="8">
    <source>
        <dbReference type="PROSITE" id="PS51184"/>
    </source>
</evidence>
<dbReference type="FunFam" id="2.60.120.650:FF:000033">
    <property type="entry name" value="Transcription factor jumonji (JmjC) domain-containing protein"/>
    <property type="match status" value="1"/>
</dbReference>
<evidence type="ECO:0000256" key="1">
    <source>
        <dbReference type="ARBA" id="ARBA00004123"/>
    </source>
</evidence>
<evidence type="ECO:0000313" key="10">
    <source>
        <dbReference type="Proteomes" id="UP000593564"/>
    </source>
</evidence>
<protein>
    <recommendedName>
        <fullName evidence="8">JmjC domain-containing protein</fullName>
    </recommendedName>
</protein>
<organism evidence="9 10">
    <name type="scientific">Camellia sinensis</name>
    <name type="common">Tea plant</name>
    <name type="synonym">Thea sinensis</name>
    <dbReference type="NCBI Taxonomy" id="4442"/>
    <lineage>
        <taxon>Eukaryota</taxon>
        <taxon>Viridiplantae</taxon>
        <taxon>Streptophyta</taxon>
        <taxon>Embryophyta</taxon>
        <taxon>Tracheophyta</taxon>
        <taxon>Spermatophyta</taxon>
        <taxon>Magnoliopsida</taxon>
        <taxon>eudicotyledons</taxon>
        <taxon>Gunneridae</taxon>
        <taxon>Pentapetalae</taxon>
        <taxon>asterids</taxon>
        <taxon>Ericales</taxon>
        <taxon>Theaceae</taxon>
        <taxon>Camellia</taxon>
    </lineage>
</organism>
<reference evidence="10" key="1">
    <citation type="journal article" date="2020" name="Nat. Commun.">
        <title>Genome assembly of wild tea tree DASZ reveals pedigree and selection history of tea varieties.</title>
        <authorList>
            <person name="Zhang W."/>
            <person name="Zhang Y."/>
            <person name="Qiu H."/>
            <person name="Guo Y."/>
            <person name="Wan H."/>
            <person name="Zhang X."/>
            <person name="Scossa F."/>
            <person name="Alseekh S."/>
            <person name="Zhang Q."/>
            <person name="Wang P."/>
            <person name="Xu L."/>
            <person name="Schmidt M.H."/>
            <person name="Jia X."/>
            <person name="Li D."/>
            <person name="Zhu A."/>
            <person name="Guo F."/>
            <person name="Chen W."/>
            <person name="Ni D."/>
            <person name="Usadel B."/>
            <person name="Fernie A.R."/>
            <person name="Wen W."/>
        </authorList>
    </citation>
    <scope>NUCLEOTIDE SEQUENCE [LARGE SCALE GENOMIC DNA]</scope>
    <source>
        <strain evidence="10">cv. G240</strain>
    </source>
</reference>
<evidence type="ECO:0000256" key="5">
    <source>
        <dbReference type="ARBA" id="ARBA00023163"/>
    </source>
</evidence>
<dbReference type="SUPFAM" id="SSF51197">
    <property type="entry name" value="Clavaminate synthase-like"/>
    <property type="match status" value="1"/>
</dbReference>
<dbReference type="GO" id="GO:0046872">
    <property type="term" value="F:metal ion binding"/>
    <property type="evidence" value="ECO:0007669"/>
    <property type="project" value="UniProtKB-KW"/>
</dbReference>
<dbReference type="Pfam" id="PF24626">
    <property type="entry name" value="SH3_Tf2-1"/>
    <property type="match status" value="1"/>
</dbReference>
<accession>A0A7J7H0Z5</accession>
<proteinExistence type="inferred from homology"/>
<name>A0A7J7H0Z5_CAMSI</name>
<evidence type="ECO:0000313" key="9">
    <source>
        <dbReference type="EMBL" id="KAF5946692.1"/>
    </source>
</evidence>
<dbReference type="GO" id="GO:0000785">
    <property type="term" value="C:chromatin"/>
    <property type="evidence" value="ECO:0007669"/>
    <property type="project" value="TreeGrafter"/>
</dbReference>